<evidence type="ECO:0000313" key="3">
    <source>
        <dbReference type="Proteomes" id="UP001596439"/>
    </source>
</evidence>
<keyword evidence="1" id="KW-0812">Transmembrane</keyword>
<evidence type="ECO:0000313" key="2">
    <source>
        <dbReference type="EMBL" id="MFC7389154.1"/>
    </source>
</evidence>
<comment type="caution">
    <text evidence="2">The sequence shown here is derived from an EMBL/GenBank/DDBJ whole genome shotgun (WGS) entry which is preliminary data.</text>
</comment>
<name>A0ABW2PIF7_9BACL</name>
<dbReference type="SUPFAM" id="SSF50156">
    <property type="entry name" value="PDZ domain-like"/>
    <property type="match status" value="1"/>
</dbReference>
<dbReference type="EMBL" id="JBHTCE010000001">
    <property type="protein sequence ID" value="MFC7389154.1"/>
    <property type="molecule type" value="Genomic_DNA"/>
</dbReference>
<feature type="transmembrane region" description="Helical" evidence="1">
    <location>
        <begin position="138"/>
        <end position="156"/>
    </location>
</feature>
<organism evidence="2 3">
    <name type="scientific">Exiguobacterium aestuarii</name>
    <dbReference type="NCBI Taxonomy" id="273527"/>
    <lineage>
        <taxon>Bacteria</taxon>
        <taxon>Bacillati</taxon>
        <taxon>Bacillota</taxon>
        <taxon>Bacilli</taxon>
        <taxon>Bacillales</taxon>
        <taxon>Bacillales Family XII. Incertae Sedis</taxon>
        <taxon>Exiguobacterium</taxon>
    </lineage>
</organism>
<keyword evidence="3" id="KW-1185">Reference proteome</keyword>
<sequence>MEVVRMSVTALLTLLSSPLFWVTLVALTYISMTRVKRERAMFRSRRRSPKSEWKHFIWPSLLLAVLASAATIVLETTITFEWAVSFTVLYTLVVLTMHPRFFNPVLPLLVLFGVVMLRDVVSYGALSDWVRELARVDWTVYALTFGLVTLAEAILLRWNGPKETSPTLILSKRGQFIGGHVVKRIWFFPLVVFLPPTFGLDWPMVPIILPIPIGVSLLSTGALPGTLLARLSNYRAVLALIALGLFGLSYVWEIPYVDYAVFALFVLYELGLQWIKRENRGTTPVFINGNRGAVIVDTLPNSPGEAMQLIPGESIYKVNGTIITGGHSFYEALQQHKPYIKLEVLNLNGDIRFVQRAMYETDPHELGILFVGEPTSPRVRLRKL</sequence>
<dbReference type="InterPro" id="IPR036034">
    <property type="entry name" value="PDZ_sf"/>
</dbReference>
<dbReference type="Proteomes" id="UP001596439">
    <property type="component" value="Unassembled WGS sequence"/>
</dbReference>
<evidence type="ECO:0000256" key="1">
    <source>
        <dbReference type="SAM" id="Phobius"/>
    </source>
</evidence>
<feature type="transmembrane region" description="Helical" evidence="1">
    <location>
        <begin position="236"/>
        <end position="253"/>
    </location>
</feature>
<protein>
    <submittedName>
        <fullName evidence="2">PDZ domain-containing protein</fullName>
    </submittedName>
</protein>
<feature type="transmembrane region" description="Helical" evidence="1">
    <location>
        <begin position="105"/>
        <end position="126"/>
    </location>
</feature>
<keyword evidence="1" id="KW-1133">Transmembrane helix</keyword>
<gene>
    <name evidence="2" type="ORF">ACFQO8_03285</name>
</gene>
<proteinExistence type="predicted"/>
<feature type="transmembrane region" description="Helical" evidence="1">
    <location>
        <begin position="176"/>
        <end position="195"/>
    </location>
</feature>
<feature type="transmembrane region" description="Helical" evidence="1">
    <location>
        <begin position="207"/>
        <end position="229"/>
    </location>
</feature>
<feature type="transmembrane region" description="Helical" evidence="1">
    <location>
        <begin position="53"/>
        <end position="74"/>
    </location>
</feature>
<reference evidence="3" key="1">
    <citation type="journal article" date="2019" name="Int. J. Syst. Evol. Microbiol.">
        <title>The Global Catalogue of Microorganisms (GCM) 10K type strain sequencing project: providing services to taxonomists for standard genome sequencing and annotation.</title>
        <authorList>
            <consortium name="The Broad Institute Genomics Platform"/>
            <consortium name="The Broad Institute Genome Sequencing Center for Infectious Disease"/>
            <person name="Wu L."/>
            <person name="Ma J."/>
        </authorList>
    </citation>
    <scope>NUCLEOTIDE SEQUENCE [LARGE SCALE GENOMIC DNA]</scope>
    <source>
        <strain evidence="3">CCUG 55590</strain>
    </source>
</reference>
<dbReference type="RefSeq" id="WP_260569801.1">
    <property type="nucleotide sequence ID" value="NZ_JANIEL010000010.1"/>
</dbReference>
<feature type="transmembrane region" description="Helical" evidence="1">
    <location>
        <begin position="6"/>
        <end position="32"/>
    </location>
</feature>
<dbReference type="Gene3D" id="2.30.42.10">
    <property type="match status" value="1"/>
</dbReference>
<accession>A0ABW2PIF7</accession>
<keyword evidence="1" id="KW-0472">Membrane</keyword>
<feature type="transmembrane region" description="Helical" evidence="1">
    <location>
        <begin position="80"/>
        <end position="98"/>
    </location>
</feature>